<keyword evidence="1" id="KW-0732">Signal</keyword>
<dbReference type="PROSITE" id="PS51257">
    <property type="entry name" value="PROKAR_LIPOPROTEIN"/>
    <property type="match status" value="1"/>
</dbReference>
<gene>
    <name evidence="2" type="ORF">FSCG_00238</name>
</gene>
<protein>
    <recommendedName>
        <fullName evidence="4">DUF5105 domain-containing protein</fullName>
    </recommendedName>
</protein>
<accession>A0A0M1VSI5</accession>
<dbReference type="EMBL" id="ACDE02000013">
    <property type="protein sequence ID" value="EEO39525.2"/>
    <property type="molecule type" value="Genomic_DNA"/>
</dbReference>
<reference evidence="2 3" key="1">
    <citation type="submission" date="2011-10" db="EMBL/GenBank/DDBJ databases">
        <title>The Genome Sequence of Fusobacterium sp. 4_1_13.</title>
        <authorList>
            <consortium name="The Broad Institute Genome Sequencing Platform"/>
            <person name="Earl A."/>
            <person name="Ward D."/>
            <person name="Feldgarden M."/>
            <person name="Gevers D."/>
            <person name="Strauss J."/>
            <person name="Ambrose C."/>
            <person name="Allen-Vercoe E."/>
            <person name="Young S.K."/>
            <person name="Zeng Q."/>
            <person name="Gargeya S."/>
            <person name="Fitzgerald M."/>
            <person name="Haas B."/>
            <person name="Abouelleil A."/>
            <person name="Alvarado L."/>
            <person name="Arachchi H.M."/>
            <person name="Berlin A."/>
            <person name="Brown A."/>
            <person name="Chapman S.B."/>
            <person name="Chen Z."/>
            <person name="Dunbar C."/>
            <person name="Freedman E."/>
            <person name="Gearin G."/>
            <person name="Goldberg J."/>
            <person name="Griggs A."/>
            <person name="Gujja S."/>
            <person name="Heiman D."/>
            <person name="Howarth C."/>
            <person name="Larson L."/>
            <person name="Lui A."/>
            <person name="MacDonald P.J."/>
            <person name="Montmayeur A."/>
            <person name="Murphy C."/>
            <person name="Neiman D."/>
            <person name="Pearson M."/>
            <person name="Priest M."/>
            <person name="Roberts A."/>
            <person name="Saif S."/>
            <person name="Shea T."/>
            <person name="Shenoy N."/>
            <person name="Sisk P."/>
            <person name="Stolte C."/>
            <person name="Sykes S."/>
            <person name="Wortman J."/>
            <person name="Nusbaum C."/>
            <person name="Birren B."/>
        </authorList>
    </citation>
    <scope>NUCLEOTIDE SEQUENCE [LARGE SCALE GENOMIC DNA]</scope>
    <source>
        <strain evidence="2 3">4_1_13</strain>
    </source>
</reference>
<comment type="caution">
    <text evidence="2">The sequence shown here is derived from an EMBL/GenBank/DDBJ whole genome shotgun (WGS) entry which is preliminary data.</text>
</comment>
<feature type="signal peptide" evidence="1">
    <location>
        <begin position="1"/>
        <end position="21"/>
    </location>
</feature>
<evidence type="ECO:0000313" key="3">
    <source>
        <dbReference type="Proteomes" id="UP000004925"/>
    </source>
</evidence>
<organism evidence="2 3">
    <name type="scientific">Fusobacterium vincentii 4_1_13</name>
    <dbReference type="NCBI Taxonomy" id="469606"/>
    <lineage>
        <taxon>Bacteria</taxon>
        <taxon>Fusobacteriati</taxon>
        <taxon>Fusobacteriota</taxon>
        <taxon>Fusobacteriia</taxon>
        <taxon>Fusobacteriales</taxon>
        <taxon>Fusobacteriaceae</taxon>
        <taxon>Fusobacterium</taxon>
    </lineage>
</organism>
<feature type="chain" id="PRO_5005624865" description="DUF5105 domain-containing protein" evidence="1">
    <location>
        <begin position="22"/>
        <end position="170"/>
    </location>
</feature>
<dbReference type="AlphaFoldDB" id="A0A0M1VSI5"/>
<dbReference type="RefSeq" id="WP_005912959.1">
    <property type="nucleotide sequence ID" value="NZ_KQ235735.1"/>
</dbReference>
<dbReference type="eggNOG" id="ENOG5033DDN">
    <property type="taxonomic scope" value="Bacteria"/>
</dbReference>
<sequence>MKKFFYYLLLSCVFLMLTACGKPDSQKAFEERFKEFNSLITEQVQNADEGSKKMAEIISKATFKVNKVKEKGENSELNVTVKAINLGKYVNEYVAAVTEKYGESIPAEKQEEFNKFSADFFSNVANDKNVEYVETEVNVQMQKMEDGWRITNPNELVAAILGGAASLIGL</sequence>
<evidence type="ECO:0000313" key="2">
    <source>
        <dbReference type="EMBL" id="EEO39525.2"/>
    </source>
</evidence>
<evidence type="ECO:0008006" key="4">
    <source>
        <dbReference type="Google" id="ProtNLM"/>
    </source>
</evidence>
<evidence type="ECO:0000256" key="1">
    <source>
        <dbReference type="SAM" id="SignalP"/>
    </source>
</evidence>
<name>A0A0M1VSI5_FUSVC</name>
<proteinExistence type="predicted"/>
<dbReference type="Proteomes" id="UP000004925">
    <property type="component" value="Unassembled WGS sequence"/>
</dbReference>